<evidence type="ECO:0008006" key="5">
    <source>
        <dbReference type="Google" id="ProtNLM"/>
    </source>
</evidence>
<dbReference type="KEGG" id="csq:CSCA_2199"/>
<dbReference type="Pfam" id="PF04754">
    <property type="entry name" value="Transposase_31"/>
    <property type="match status" value="1"/>
</dbReference>
<feature type="domain" description="DUF4351" evidence="2">
    <location>
        <begin position="170"/>
        <end position="220"/>
    </location>
</feature>
<dbReference type="InterPro" id="IPR006842">
    <property type="entry name" value="Transposase_31"/>
</dbReference>
<dbReference type="STRING" id="1548.CSCA_2199"/>
<protein>
    <recommendedName>
        <fullName evidence="5">Transposase (putative) YhgA-like domain-containing protein</fullName>
    </recommendedName>
</protein>
<name>A0A0E3JYW1_CLOSL</name>
<organism evidence="3 4">
    <name type="scientific">Clostridium scatologenes</name>
    <dbReference type="NCBI Taxonomy" id="1548"/>
    <lineage>
        <taxon>Bacteria</taxon>
        <taxon>Bacillati</taxon>
        <taxon>Bacillota</taxon>
        <taxon>Clostridia</taxon>
        <taxon>Eubacteriales</taxon>
        <taxon>Clostridiaceae</taxon>
        <taxon>Clostridium</taxon>
    </lineage>
</organism>
<evidence type="ECO:0000313" key="3">
    <source>
        <dbReference type="EMBL" id="AKA69324.1"/>
    </source>
</evidence>
<dbReference type="RefSeq" id="WP_242861027.1">
    <property type="nucleotide sequence ID" value="NZ_CP009933.1"/>
</dbReference>
<dbReference type="AlphaFoldDB" id="A0A0E3JYW1"/>
<gene>
    <name evidence="3" type="ORF">CSCA_2199</name>
</gene>
<dbReference type="PANTHER" id="PTHR35586:SF1">
    <property type="entry name" value="SLL1691 PROTEIN"/>
    <property type="match status" value="1"/>
</dbReference>
<dbReference type="PANTHER" id="PTHR35586">
    <property type="entry name" value="SLL1691 PROTEIN"/>
    <property type="match status" value="1"/>
</dbReference>
<accession>A0A0E3JYW1</accession>
<proteinExistence type="predicted"/>
<dbReference type="Pfam" id="PF14261">
    <property type="entry name" value="DUF4351"/>
    <property type="match status" value="1"/>
</dbReference>
<feature type="domain" description="Transposase (putative) YhgA-like" evidence="1">
    <location>
        <begin position="4"/>
        <end position="102"/>
    </location>
</feature>
<dbReference type="Proteomes" id="UP000033115">
    <property type="component" value="Chromosome"/>
</dbReference>
<keyword evidence="4" id="KW-1185">Reference proteome</keyword>
<sequence>MKSKDFRLPAIVPLVLYNGEYKWTVEKKFKNIINKSKLFGNNIIDFEYILIDINKYEKEELMELKDLVSAVFLLDQKVDIEEFISRVKDIAIGFNNLTEEQKMMLRHWLRVTLSDELKGKLGEKIEDILIAKKEEVNRMTSNISKTIKETFKKTREEGMEKGIEKGIEKARQKDVEIVLKLLTKKFGNLDDVLKEKIEKLDSDKLSSIIENILDIESLQEVIKSI</sequence>
<evidence type="ECO:0000259" key="1">
    <source>
        <dbReference type="Pfam" id="PF04754"/>
    </source>
</evidence>
<dbReference type="InterPro" id="IPR025587">
    <property type="entry name" value="DUF4351"/>
</dbReference>
<dbReference type="HOGENOM" id="CLU_059548_0_1_9"/>
<evidence type="ECO:0000313" key="4">
    <source>
        <dbReference type="Proteomes" id="UP000033115"/>
    </source>
</evidence>
<reference evidence="3 4" key="1">
    <citation type="journal article" date="2015" name="J. Biotechnol.">
        <title>Complete genome sequence of a malodorant-producing acetogen, Clostridium scatologenes ATCC 25775(T).</title>
        <authorList>
            <person name="Zhu Z."/>
            <person name="Guo T."/>
            <person name="Zheng H."/>
            <person name="Song T."/>
            <person name="Ouyang P."/>
            <person name="Xie J."/>
        </authorList>
    </citation>
    <scope>NUCLEOTIDE SEQUENCE [LARGE SCALE GENOMIC DNA]</scope>
    <source>
        <strain evidence="3 4">ATCC 25775</strain>
    </source>
</reference>
<evidence type="ECO:0000259" key="2">
    <source>
        <dbReference type="Pfam" id="PF14261"/>
    </source>
</evidence>
<dbReference type="EMBL" id="CP009933">
    <property type="protein sequence ID" value="AKA69324.1"/>
    <property type="molecule type" value="Genomic_DNA"/>
</dbReference>